<feature type="region of interest" description="Disordered" evidence="1">
    <location>
        <begin position="262"/>
        <end position="284"/>
    </location>
</feature>
<evidence type="ECO:0000256" key="1">
    <source>
        <dbReference type="SAM" id="MobiDB-lite"/>
    </source>
</evidence>
<organism evidence="3 4">
    <name type="scientific">Spongiibacter nanhainus</name>
    <dbReference type="NCBI Taxonomy" id="2794344"/>
    <lineage>
        <taxon>Bacteria</taxon>
        <taxon>Pseudomonadati</taxon>
        <taxon>Pseudomonadota</taxon>
        <taxon>Gammaproteobacteria</taxon>
        <taxon>Cellvibrionales</taxon>
        <taxon>Spongiibacteraceae</taxon>
        <taxon>Spongiibacter</taxon>
    </lineage>
</organism>
<protein>
    <submittedName>
        <fullName evidence="3">Uncharacterized protein</fullName>
    </submittedName>
</protein>
<feature type="chain" id="PRO_5032939348" evidence="2">
    <location>
        <begin position="24"/>
        <end position="284"/>
    </location>
</feature>
<evidence type="ECO:0000313" key="4">
    <source>
        <dbReference type="Proteomes" id="UP000596063"/>
    </source>
</evidence>
<dbReference type="KEGG" id="snan:I6N98_06155"/>
<keyword evidence="2" id="KW-0732">Signal</keyword>
<dbReference type="AlphaFoldDB" id="A0A7T4USI0"/>
<proteinExistence type="predicted"/>
<feature type="compositionally biased region" description="Low complexity" evidence="1">
    <location>
        <begin position="273"/>
        <end position="284"/>
    </location>
</feature>
<keyword evidence="4" id="KW-1185">Reference proteome</keyword>
<evidence type="ECO:0000256" key="2">
    <source>
        <dbReference type="SAM" id="SignalP"/>
    </source>
</evidence>
<reference evidence="3 4" key="1">
    <citation type="submission" date="2020-12" db="EMBL/GenBank/DDBJ databases">
        <authorList>
            <person name="Shan Y."/>
        </authorList>
    </citation>
    <scope>NUCLEOTIDE SEQUENCE [LARGE SCALE GENOMIC DNA]</scope>
    <source>
        <strain evidence="4">csc3.9</strain>
    </source>
</reference>
<accession>A0A7T4USI0</accession>
<dbReference type="RefSeq" id="WP_198570914.1">
    <property type="nucleotide sequence ID" value="NZ_CP066167.1"/>
</dbReference>
<feature type="signal peptide" evidence="2">
    <location>
        <begin position="1"/>
        <end position="23"/>
    </location>
</feature>
<dbReference type="Proteomes" id="UP000596063">
    <property type="component" value="Chromosome"/>
</dbReference>
<evidence type="ECO:0000313" key="3">
    <source>
        <dbReference type="EMBL" id="QQD19430.1"/>
    </source>
</evidence>
<dbReference type="EMBL" id="CP066167">
    <property type="protein sequence ID" value="QQD19430.1"/>
    <property type="molecule type" value="Genomic_DNA"/>
</dbReference>
<gene>
    <name evidence="3" type="ORF">I6N98_06155</name>
</gene>
<name>A0A7T4USI0_9GAMM</name>
<sequence length="284" mass="28384">MSFLNLGRGSVLTVGFAAALALAGCGGDSSSSKTSLDYQATVAHGAVVGATCDLFDADGALIASGFTTDENGQVDISAKVNKKKFPVSMSCSGGTYYNEATGQTETQTGALRSIVPDKDTLNSVGGEVAVTPLTDLAAELYSKSPVKDPVAAKQALAEIREALAPNLGTGGADLLQAPQPVKNSTDTVGGTVQGEYALYLAGLAKAAQSRGVTPEQLLDTVKGQVQQGTQIDSTVADDVVSGAKEFATEQGDADAQAAVENDVAGDGAVETPTGSTGATGATGS</sequence>